<accession>A0A1B2E6T7</accession>
<proteinExistence type="predicted"/>
<dbReference type="AlphaFoldDB" id="A0A1B2E6T7"/>
<name>A0A1B2E6T7_9BACL</name>
<sequence>MNRRAELTQMYKEIKIIAGVYQIRNKVNGKVFVAGTPNLKTINGKRFELQMGTSYNKTLQQEWNEFGEDAFEFEILEQIEPKPGVFFDMKDAVNKREEHWIRKLEPFGDKGYNPPPKNNG</sequence>
<protein>
    <submittedName>
        <fullName evidence="1">LuxR family transcriptional regulator</fullName>
    </submittedName>
</protein>
<dbReference type="SUPFAM" id="SSF82771">
    <property type="entry name" value="GIY-YIG endonuclease"/>
    <property type="match status" value="1"/>
</dbReference>
<organism evidence="1">
    <name type="scientific">Paenibacillus ihbetae</name>
    <dbReference type="NCBI Taxonomy" id="1870820"/>
    <lineage>
        <taxon>Bacteria</taxon>
        <taxon>Bacillati</taxon>
        <taxon>Bacillota</taxon>
        <taxon>Bacilli</taxon>
        <taxon>Bacillales</taxon>
        <taxon>Paenibacillaceae</taxon>
        <taxon>Paenibacillus</taxon>
    </lineage>
</organism>
<reference evidence="1" key="1">
    <citation type="submission" date="2016-08" db="EMBL/GenBank/DDBJ databases">
        <title>Complete Genome Seqeunce of Paenibacillus sp. nov. IHBB 9852 from high altitute lake of Indian trans-Himalayas.</title>
        <authorList>
            <person name="Kiran S."/>
            <person name="Swarnkar M.K."/>
            <person name="Rana A."/>
            <person name="Tewari R."/>
            <person name="Gulati A."/>
        </authorList>
    </citation>
    <scope>NUCLEOTIDE SEQUENCE [LARGE SCALE GENOMIC DNA]</scope>
    <source>
        <strain evidence="1">IHBB 9852</strain>
    </source>
</reference>
<dbReference type="CDD" id="cd10451">
    <property type="entry name" value="GIY-YIG_LuxR_like"/>
    <property type="match status" value="1"/>
</dbReference>
<dbReference type="Gene3D" id="3.40.1440.10">
    <property type="entry name" value="GIY-YIG endonuclease"/>
    <property type="match status" value="1"/>
</dbReference>
<dbReference type="KEGG" id="pib:BBD41_25620"/>
<gene>
    <name evidence="1" type="ORF">BBD41_25620</name>
</gene>
<dbReference type="InterPro" id="IPR035901">
    <property type="entry name" value="GIY-YIG_endonuc_sf"/>
</dbReference>
<dbReference type="EMBL" id="CP016809">
    <property type="protein sequence ID" value="ANY75684.1"/>
    <property type="molecule type" value="Genomic_DNA"/>
</dbReference>
<evidence type="ECO:0000313" key="1">
    <source>
        <dbReference type="EMBL" id="ANY75684.1"/>
    </source>
</evidence>
<dbReference type="RefSeq" id="WP_099479439.1">
    <property type="nucleotide sequence ID" value="NZ_CP016809.1"/>
</dbReference>